<comment type="caution">
    <text evidence="4">The sequence shown here is derived from an EMBL/GenBank/DDBJ whole genome shotgun (WGS) entry which is preliminary data.</text>
</comment>
<dbReference type="GO" id="GO:0045087">
    <property type="term" value="P:innate immune response"/>
    <property type="evidence" value="ECO:0007669"/>
    <property type="project" value="InterPro"/>
</dbReference>
<feature type="region of interest" description="Disordered" evidence="3">
    <location>
        <begin position="1"/>
        <end position="21"/>
    </location>
</feature>
<organism evidence="4 5">
    <name type="scientific">Parasponia andersonii</name>
    <name type="common">Sponia andersonii</name>
    <dbReference type="NCBI Taxonomy" id="3476"/>
    <lineage>
        <taxon>Eukaryota</taxon>
        <taxon>Viridiplantae</taxon>
        <taxon>Streptophyta</taxon>
        <taxon>Embryophyta</taxon>
        <taxon>Tracheophyta</taxon>
        <taxon>Spermatophyta</taxon>
        <taxon>Magnoliopsida</taxon>
        <taxon>eudicotyledons</taxon>
        <taxon>Gunneridae</taxon>
        <taxon>Pentapetalae</taxon>
        <taxon>rosids</taxon>
        <taxon>fabids</taxon>
        <taxon>Rosales</taxon>
        <taxon>Cannabaceae</taxon>
        <taxon>Parasponia</taxon>
    </lineage>
</organism>
<dbReference type="OrthoDB" id="1201791at2759"/>
<dbReference type="EMBL" id="JXTB01000528">
    <property type="protein sequence ID" value="PON37490.1"/>
    <property type="molecule type" value="Genomic_DNA"/>
</dbReference>
<feature type="compositionally biased region" description="Acidic residues" evidence="3">
    <location>
        <begin position="1"/>
        <end position="12"/>
    </location>
</feature>
<proteinExistence type="inferred from homology"/>
<sequence>MKTQEMDDENEQGEQVREESNTLFSPCSYLCSQLVKAFFKCFGYDSPSPTKTTPSDDPNDVPSETEKKINEEYVSTTPLTLSLAGRQPQRRSGPVRGGGGQNN</sequence>
<gene>
    <name evidence="4" type="ORF">PanWU01x14_319760</name>
</gene>
<evidence type="ECO:0000256" key="2">
    <source>
        <dbReference type="ARBA" id="ARBA00022821"/>
    </source>
</evidence>
<protein>
    <recommendedName>
        <fullName evidence="6">Elicitor peptide</fullName>
    </recommendedName>
</protein>
<evidence type="ECO:0000313" key="4">
    <source>
        <dbReference type="EMBL" id="PON37490.1"/>
    </source>
</evidence>
<dbReference type="Pfam" id="PF17232">
    <property type="entry name" value="Pep1_7"/>
    <property type="match status" value="1"/>
</dbReference>
<evidence type="ECO:0000256" key="3">
    <source>
        <dbReference type="SAM" id="MobiDB-lite"/>
    </source>
</evidence>
<dbReference type="AlphaFoldDB" id="A0A2P5ALV3"/>
<evidence type="ECO:0008006" key="6">
    <source>
        <dbReference type="Google" id="ProtNLM"/>
    </source>
</evidence>
<feature type="compositionally biased region" description="Low complexity" evidence="3">
    <location>
        <begin position="46"/>
        <end position="56"/>
    </location>
</feature>
<name>A0A2P5ALV3_PARAD</name>
<dbReference type="Proteomes" id="UP000237105">
    <property type="component" value="Unassembled WGS sequence"/>
</dbReference>
<comment type="similarity">
    <text evidence="1">Belongs to the brassicaceae elicitor peptide family.</text>
</comment>
<keyword evidence="5" id="KW-1185">Reference proteome</keyword>
<reference evidence="5" key="1">
    <citation type="submission" date="2016-06" db="EMBL/GenBank/DDBJ databases">
        <title>Parallel loss of symbiosis genes in relatives of nitrogen-fixing non-legume Parasponia.</title>
        <authorList>
            <person name="Van Velzen R."/>
            <person name="Holmer R."/>
            <person name="Bu F."/>
            <person name="Rutten L."/>
            <person name="Van Zeijl A."/>
            <person name="Liu W."/>
            <person name="Santuari L."/>
            <person name="Cao Q."/>
            <person name="Sharma T."/>
            <person name="Shen D."/>
            <person name="Roswanjaya Y."/>
            <person name="Wardhani T."/>
            <person name="Kalhor M.S."/>
            <person name="Jansen J."/>
            <person name="Van den Hoogen J."/>
            <person name="Gungor B."/>
            <person name="Hartog M."/>
            <person name="Hontelez J."/>
            <person name="Verver J."/>
            <person name="Yang W.-C."/>
            <person name="Schijlen E."/>
            <person name="Repin R."/>
            <person name="Schilthuizen M."/>
            <person name="Schranz E."/>
            <person name="Heidstra R."/>
            <person name="Miyata K."/>
            <person name="Fedorova E."/>
            <person name="Kohlen W."/>
            <person name="Bisseling T."/>
            <person name="Smit S."/>
            <person name="Geurts R."/>
        </authorList>
    </citation>
    <scope>NUCLEOTIDE SEQUENCE [LARGE SCALE GENOMIC DNA]</scope>
    <source>
        <strain evidence="5">cv. WU1-14</strain>
    </source>
</reference>
<dbReference type="InterPro" id="IPR035176">
    <property type="entry name" value="PEP"/>
</dbReference>
<evidence type="ECO:0000313" key="5">
    <source>
        <dbReference type="Proteomes" id="UP000237105"/>
    </source>
</evidence>
<feature type="region of interest" description="Disordered" evidence="3">
    <location>
        <begin position="46"/>
        <end position="103"/>
    </location>
</feature>
<evidence type="ECO:0000256" key="1">
    <source>
        <dbReference type="ARBA" id="ARBA00011021"/>
    </source>
</evidence>
<keyword evidence="2" id="KW-0611">Plant defense</keyword>
<accession>A0A2P5ALV3</accession>